<gene>
    <name evidence="2" type="ORF">G4B88_021595</name>
</gene>
<proteinExistence type="predicted"/>
<keyword evidence="1" id="KW-1133">Transmembrane helix</keyword>
<organism evidence="2 3">
    <name type="scientific">Cannabis sativa</name>
    <name type="common">Hemp</name>
    <name type="synonym">Marijuana</name>
    <dbReference type="NCBI Taxonomy" id="3483"/>
    <lineage>
        <taxon>Eukaryota</taxon>
        <taxon>Viridiplantae</taxon>
        <taxon>Streptophyta</taxon>
        <taxon>Embryophyta</taxon>
        <taxon>Tracheophyta</taxon>
        <taxon>Spermatophyta</taxon>
        <taxon>Magnoliopsida</taxon>
        <taxon>eudicotyledons</taxon>
        <taxon>Gunneridae</taxon>
        <taxon>Pentapetalae</taxon>
        <taxon>rosids</taxon>
        <taxon>fabids</taxon>
        <taxon>Rosales</taxon>
        <taxon>Cannabaceae</taxon>
        <taxon>Cannabis</taxon>
    </lineage>
</organism>
<comment type="caution">
    <text evidence="2">The sequence shown here is derived from an EMBL/GenBank/DDBJ whole genome shotgun (WGS) entry which is preliminary data.</text>
</comment>
<protein>
    <submittedName>
        <fullName evidence="2">Uncharacterized protein</fullName>
    </submittedName>
</protein>
<reference evidence="2 3" key="1">
    <citation type="journal article" date="2020" name="bioRxiv">
        <title>Sequence and annotation of 42 cannabis genomes reveals extensive copy number variation in cannabinoid synthesis and pathogen resistance genes.</title>
        <authorList>
            <person name="Mckernan K.J."/>
            <person name="Helbert Y."/>
            <person name="Kane L.T."/>
            <person name="Ebling H."/>
            <person name="Zhang L."/>
            <person name="Liu B."/>
            <person name="Eaton Z."/>
            <person name="Mclaughlin S."/>
            <person name="Kingan S."/>
            <person name="Baybayan P."/>
            <person name="Concepcion G."/>
            <person name="Jordan M."/>
            <person name="Riva A."/>
            <person name="Barbazuk W."/>
            <person name="Harkins T."/>
        </authorList>
    </citation>
    <scope>NUCLEOTIDE SEQUENCE [LARGE SCALE GENOMIC DNA]</scope>
    <source>
        <strain evidence="3">cv. Jamaican Lion 4</strain>
        <tissue evidence="2">Leaf</tissue>
    </source>
</reference>
<evidence type="ECO:0000256" key="1">
    <source>
        <dbReference type="SAM" id="Phobius"/>
    </source>
</evidence>
<sequence length="192" mass="21910">MEILKTVIDVEEEASAEDLNMPSNSEIRGCCLEGKLLDRTWDKPYLTIYVGMASTPAHCKQGRGSDQPIRIYIAPRETRDIWYLQHSLVSFVCLVTQKDSVHLREFIYNTVFGPEINDNNDSNDARVTASTSLKTITKAVISSSLVEEEAELFDSAPFKLFKAFWIAFFTTFLEAEYFLISLSRLTFLRMVD</sequence>
<dbReference type="AlphaFoldDB" id="A0A7J6GIV5"/>
<keyword evidence="1" id="KW-0812">Transmembrane</keyword>
<feature type="transmembrane region" description="Helical" evidence="1">
    <location>
        <begin position="163"/>
        <end position="180"/>
    </location>
</feature>
<keyword evidence="3" id="KW-1185">Reference proteome</keyword>
<keyword evidence="1" id="KW-0472">Membrane</keyword>
<evidence type="ECO:0000313" key="3">
    <source>
        <dbReference type="Proteomes" id="UP000583929"/>
    </source>
</evidence>
<dbReference type="Proteomes" id="UP000583929">
    <property type="component" value="Unassembled WGS sequence"/>
</dbReference>
<dbReference type="EMBL" id="JAATIQ010000100">
    <property type="protein sequence ID" value="KAF4382812.1"/>
    <property type="molecule type" value="Genomic_DNA"/>
</dbReference>
<accession>A0A7J6GIV5</accession>
<evidence type="ECO:0000313" key="2">
    <source>
        <dbReference type="EMBL" id="KAF4382812.1"/>
    </source>
</evidence>
<name>A0A7J6GIV5_CANSA</name>